<dbReference type="KEGG" id="vab:WPS_06030"/>
<gene>
    <name evidence="1" type="ORF">WPS_06030</name>
</gene>
<accession>A0AAN1XTC8</accession>
<sequence length="106" mass="11545">MVGSIEIVNRDYLTITIFDANNPSHSIEILNPAAMRIYDDTLGKGFAVSFLSEGAGGVESRCYLRDEGEDGDGIKERSALEKITLPQLFEYLEDITNADAIGTTAI</sequence>
<evidence type="ECO:0000313" key="2">
    <source>
        <dbReference type="Proteomes" id="UP001317532"/>
    </source>
</evidence>
<organism evidence="1 2">
    <name type="scientific">Vulcanimicrobium alpinum</name>
    <dbReference type="NCBI Taxonomy" id="3016050"/>
    <lineage>
        <taxon>Bacteria</taxon>
        <taxon>Bacillati</taxon>
        <taxon>Vulcanimicrobiota</taxon>
        <taxon>Vulcanimicrobiia</taxon>
        <taxon>Vulcanimicrobiales</taxon>
        <taxon>Vulcanimicrobiaceae</taxon>
        <taxon>Vulcanimicrobium</taxon>
    </lineage>
</organism>
<dbReference type="Proteomes" id="UP001317532">
    <property type="component" value="Chromosome"/>
</dbReference>
<dbReference type="AlphaFoldDB" id="A0AAN1XTC8"/>
<keyword evidence="2" id="KW-1185">Reference proteome</keyword>
<protein>
    <submittedName>
        <fullName evidence="1">Uncharacterized protein</fullName>
    </submittedName>
</protein>
<evidence type="ECO:0000313" key="1">
    <source>
        <dbReference type="EMBL" id="BDE05327.1"/>
    </source>
</evidence>
<proteinExistence type="predicted"/>
<dbReference type="EMBL" id="AP025523">
    <property type="protein sequence ID" value="BDE05327.1"/>
    <property type="molecule type" value="Genomic_DNA"/>
</dbReference>
<reference evidence="1 2" key="1">
    <citation type="journal article" date="2022" name="ISME Commun">
        <title>Vulcanimicrobium alpinus gen. nov. sp. nov., the first cultivated representative of the candidate phylum 'Eremiobacterota', is a metabolically versatile aerobic anoxygenic phototroph.</title>
        <authorList>
            <person name="Yabe S."/>
            <person name="Muto K."/>
            <person name="Abe K."/>
            <person name="Yokota A."/>
            <person name="Staudigel H."/>
            <person name="Tebo B.M."/>
        </authorList>
    </citation>
    <scope>NUCLEOTIDE SEQUENCE [LARGE SCALE GENOMIC DNA]</scope>
    <source>
        <strain evidence="1 2">WC8-2</strain>
    </source>
</reference>
<name>A0AAN1XTC8_UNVUL</name>